<reference evidence="4" key="1">
    <citation type="journal article" date="2017" name="Ticks Tick Borne Dis.">
        <title>Functional annotation and analysis of the Ornithodoros moubata midgut genes differentially expressed after blood feeding.</title>
        <authorList>
            <person name="Oleaga A."/>
            <person name="Obolo-Mvoulouga P."/>
            <person name="Manzano-Roman R."/>
            <person name="Perez-Sanchez R."/>
        </authorList>
    </citation>
    <scope>NUCLEOTIDE SEQUENCE</scope>
    <source>
        <strain evidence="4">Female</strain>
        <tissue evidence="4">Gut</tissue>
    </source>
</reference>
<evidence type="ECO:0000313" key="4">
    <source>
        <dbReference type="EMBL" id="JAW01284.1"/>
    </source>
</evidence>
<evidence type="ECO:0000259" key="3">
    <source>
        <dbReference type="Pfam" id="PF02441"/>
    </source>
</evidence>
<proteinExistence type="inferred from homology"/>
<sequence>MSESSQRKSPCIFLRDVKPSKLNVRVVATEKSLHFFDRNELGDTELLLDEQEWSSWKKISDPVLHIELRRWADIMVIAPLDANTLAKMAAGICDNLLTCTIRAWDMKRPLLFCPAMNTFMWEHPFTARHIQCLKELGYYEVPCVKKKLACGDTGYGGMAEVETIIAAVVNAVSPL</sequence>
<organism evidence="4">
    <name type="scientific">Ornithodoros moubata</name>
    <name type="common">Soft tick</name>
    <name type="synonym">Argasid tick</name>
    <dbReference type="NCBI Taxonomy" id="6938"/>
    <lineage>
        <taxon>Eukaryota</taxon>
        <taxon>Metazoa</taxon>
        <taxon>Ecdysozoa</taxon>
        <taxon>Arthropoda</taxon>
        <taxon>Chelicerata</taxon>
        <taxon>Arachnida</taxon>
        <taxon>Acari</taxon>
        <taxon>Parasitiformes</taxon>
        <taxon>Ixodida</taxon>
        <taxon>Ixodoidea</taxon>
        <taxon>Argasidae</taxon>
        <taxon>Ornithodorinae</taxon>
        <taxon>Ornithodoros</taxon>
    </lineage>
</organism>
<dbReference type="PANTHER" id="PTHR14359:SF6">
    <property type="entry name" value="PHOSPHOPANTOTHENOYLCYSTEINE DECARBOXYLASE"/>
    <property type="match status" value="1"/>
</dbReference>
<protein>
    <submittedName>
        <fullName evidence="4">Glucose-repressible alcohol dehydrogenase</fullName>
    </submittedName>
</protein>
<dbReference type="AlphaFoldDB" id="A0A1Z5L2J8"/>
<dbReference type="InterPro" id="IPR003382">
    <property type="entry name" value="Flavoprotein"/>
</dbReference>
<dbReference type="SUPFAM" id="SSF52507">
    <property type="entry name" value="Homo-oligomeric flavin-containing Cys decarboxylases, HFCD"/>
    <property type="match status" value="1"/>
</dbReference>
<dbReference type="InterPro" id="IPR036551">
    <property type="entry name" value="Flavin_trans-like"/>
</dbReference>
<name>A0A1Z5L2J8_ORNMO</name>
<dbReference type="Pfam" id="PF02441">
    <property type="entry name" value="Flavoprotein"/>
    <property type="match status" value="1"/>
</dbReference>
<dbReference type="GO" id="GO:0071513">
    <property type="term" value="C:phosphopantothenoylcysteine decarboxylase complex"/>
    <property type="evidence" value="ECO:0007669"/>
    <property type="project" value="TreeGrafter"/>
</dbReference>
<dbReference type="GO" id="GO:0004633">
    <property type="term" value="F:phosphopantothenoylcysteine decarboxylase activity"/>
    <property type="evidence" value="ECO:0007669"/>
    <property type="project" value="TreeGrafter"/>
</dbReference>
<accession>A0A1Z5L2J8</accession>
<dbReference type="Gene3D" id="3.40.50.1950">
    <property type="entry name" value="Flavin prenyltransferase-like"/>
    <property type="match status" value="1"/>
</dbReference>
<dbReference type="PANTHER" id="PTHR14359">
    <property type="entry name" value="HOMO-OLIGOMERIC FLAVIN CONTAINING CYS DECARBOXYLASE FAMILY"/>
    <property type="match status" value="1"/>
</dbReference>
<keyword evidence="1" id="KW-0173">Coenzyme A biosynthesis</keyword>
<feature type="domain" description="Flavoprotein" evidence="3">
    <location>
        <begin position="13"/>
        <end position="170"/>
    </location>
</feature>
<evidence type="ECO:0000256" key="2">
    <source>
        <dbReference type="ARBA" id="ARBA00038350"/>
    </source>
</evidence>
<evidence type="ECO:0000256" key="1">
    <source>
        <dbReference type="ARBA" id="ARBA00022993"/>
    </source>
</evidence>
<dbReference type="GO" id="GO:0010181">
    <property type="term" value="F:FMN binding"/>
    <property type="evidence" value="ECO:0007669"/>
    <property type="project" value="TreeGrafter"/>
</dbReference>
<comment type="similarity">
    <text evidence="2">Belongs to the HFCD (homooligomeric flavin containing Cys decarboxylase) superfamily.</text>
</comment>
<dbReference type="EMBL" id="GFJQ02005686">
    <property type="protein sequence ID" value="JAW01284.1"/>
    <property type="molecule type" value="Transcribed_RNA"/>
</dbReference>
<dbReference type="GO" id="GO:0015937">
    <property type="term" value="P:coenzyme A biosynthetic process"/>
    <property type="evidence" value="ECO:0007669"/>
    <property type="project" value="UniProtKB-KW"/>
</dbReference>